<comment type="subunit">
    <text evidence="6">Part of the 30S ribosomal subunit.</text>
</comment>
<keyword evidence="4 6" id="KW-0689">Ribosomal protein</keyword>
<evidence type="ECO:0000313" key="8">
    <source>
        <dbReference type="EMBL" id="KIE05832.1"/>
    </source>
</evidence>
<dbReference type="GO" id="GO:0022627">
    <property type="term" value="C:cytosolic small ribosomal subunit"/>
    <property type="evidence" value="ECO:0007669"/>
    <property type="project" value="UniProtKB-UniRule"/>
</dbReference>
<dbReference type="NCBIfam" id="NF004123">
    <property type="entry name" value="PRK05610.1"/>
    <property type="match status" value="1"/>
</dbReference>
<dbReference type="Pfam" id="PF00366">
    <property type="entry name" value="Ribosomal_S17"/>
    <property type="match status" value="1"/>
</dbReference>
<gene>
    <name evidence="8" type="primary">rpsQ_2</name>
    <name evidence="6" type="synonym">rpsQ</name>
    <name evidence="8" type="ORF">NF27_CG00120</name>
</gene>
<evidence type="ECO:0000256" key="5">
    <source>
        <dbReference type="ARBA" id="ARBA00023274"/>
    </source>
</evidence>
<keyword evidence="3 6" id="KW-0694">RNA-binding</keyword>
<proteinExistence type="inferred from homology"/>
<dbReference type="HAMAP" id="MF_01345_B">
    <property type="entry name" value="Ribosomal_uS17_B"/>
    <property type="match status" value="1"/>
</dbReference>
<dbReference type="PRINTS" id="PR00973">
    <property type="entry name" value="RIBOSOMALS17"/>
</dbReference>
<dbReference type="PANTHER" id="PTHR10744:SF1">
    <property type="entry name" value="SMALL RIBOSOMAL SUBUNIT PROTEIN US17M"/>
    <property type="match status" value="1"/>
</dbReference>
<dbReference type="STRING" id="86105.NF27_CG00120"/>
<dbReference type="SUPFAM" id="SSF50249">
    <property type="entry name" value="Nucleic acid-binding proteins"/>
    <property type="match status" value="1"/>
</dbReference>
<dbReference type="PATRIC" id="fig|86105.3.peg.246"/>
<dbReference type="InterPro" id="IPR000266">
    <property type="entry name" value="Ribosomal_uS17"/>
</dbReference>
<comment type="similarity">
    <text evidence="1 6 7">Belongs to the universal ribosomal protein uS17 family.</text>
</comment>
<dbReference type="NCBIfam" id="TIGR03635">
    <property type="entry name" value="uS17_bact"/>
    <property type="match status" value="1"/>
</dbReference>
<dbReference type="PROSITE" id="PS00056">
    <property type="entry name" value="RIBOSOMAL_S17"/>
    <property type="match status" value="1"/>
</dbReference>
<comment type="function">
    <text evidence="6">One of the primary rRNA binding proteins, it binds specifically to the 5'-end of 16S ribosomal RNA.</text>
</comment>
<keyword evidence="9" id="KW-1185">Reference proteome</keyword>
<protein>
    <recommendedName>
        <fullName evidence="6">Small ribosomal subunit protein uS17</fullName>
    </recommendedName>
</protein>
<dbReference type="GO" id="GO:0006412">
    <property type="term" value="P:translation"/>
    <property type="evidence" value="ECO:0007669"/>
    <property type="project" value="UniProtKB-UniRule"/>
</dbReference>
<dbReference type="InterPro" id="IPR019979">
    <property type="entry name" value="Ribosomal_uS17_CS"/>
</dbReference>
<evidence type="ECO:0000256" key="6">
    <source>
        <dbReference type="HAMAP-Rule" id="MF_01345"/>
    </source>
</evidence>
<dbReference type="Proteomes" id="UP000031258">
    <property type="component" value="Unassembled WGS sequence"/>
</dbReference>
<sequence length="85" mass="9958">MEQIRMPRKVLEGLVVSDKTDKTISVLVEKTYRHPLYHKIFKKSKKYAVHDPENSCAVGDRVEIVESKPISKTKRWHLVKKIDAR</sequence>
<reference evidence="8 9" key="1">
    <citation type="submission" date="2014-11" db="EMBL/GenBank/DDBJ databases">
        <title>A Rickettsiales Symbiont of Amoebae With Ancient Features.</title>
        <authorList>
            <person name="Schulz F."/>
            <person name="Martijn J."/>
            <person name="Wascher F."/>
            <person name="Kostanjsek R."/>
            <person name="Ettema T.J."/>
            <person name="Horn M."/>
        </authorList>
    </citation>
    <scope>NUCLEOTIDE SEQUENCE [LARGE SCALE GENOMIC DNA]</scope>
    <source>
        <strain evidence="8 9">UWC36</strain>
    </source>
</reference>
<dbReference type="InterPro" id="IPR012340">
    <property type="entry name" value="NA-bd_OB-fold"/>
</dbReference>
<evidence type="ECO:0000256" key="1">
    <source>
        <dbReference type="ARBA" id="ARBA00010254"/>
    </source>
</evidence>
<organism evidence="8 9">
    <name type="scientific">Candidatus Jidaibacter acanthamoebae</name>
    <dbReference type="NCBI Taxonomy" id="86105"/>
    <lineage>
        <taxon>Bacteria</taxon>
        <taxon>Pseudomonadati</taxon>
        <taxon>Pseudomonadota</taxon>
        <taxon>Alphaproteobacteria</taxon>
        <taxon>Rickettsiales</taxon>
        <taxon>Candidatus Midichloriaceae</taxon>
        <taxon>Candidatus Jidaibacter</taxon>
    </lineage>
</organism>
<evidence type="ECO:0000256" key="7">
    <source>
        <dbReference type="RuleBase" id="RU003872"/>
    </source>
</evidence>
<evidence type="ECO:0000256" key="2">
    <source>
        <dbReference type="ARBA" id="ARBA00022730"/>
    </source>
</evidence>
<dbReference type="InterPro" id="IPR019984">
    <property type="entry name" value="Ribosomal_uS17_bact/chlr"/>
</dbReference>
<dbReference type="GO" id="GO:0003735">
    <property type="term" value="F:structural constituent of ribosome"/>
    <property type="evidence" value="ECO:0007669"/>
    <property type="project" value="UniProtKB-UniRule"/>
</dbReference>
<dbReference type="CDD" id="cd00364">
    <property type="entry name" value="Ribosomal_uS17"/>
    <property type="match status" value="1"/>
</dbReference>
<dbReference type="AlphaFoldDB" id="A0A0C1MUQ5"/>
<dbReference type="PANTHER" id="PTHR10744">
    <property type="entry name" value="40S RIBOSOMAL PROTEIN S11 FAMILY MEMBER"/>
    <property type="match status" value="1"/>
</dbReference>
<evidence type="ECO:0000256" key="4">
    <source>
        <dbReference type="ARBA" id="ARBA00022980"/>
    </source>
</evidence>
<keyword evidence="5 6" id="KW-0687">Ribonucleoprotein</keyword>
<name>A0A0C1MUQ5_9RICK</name>
<dbReference type="EMBL" id="JSWE01000058">
    <property type="protein sequence ID" value="KIE05832.1"/>
    <property type="molecule type" value="Genomic_DNA"/>
</dbReference>
<evidence type="ECO:0000313" key="9">
    <source>
        <dbReference type="Proteomes" id="UP000031258"/>
    </source>
</evidence>
<accession>A0A0C1MUQ5</accession>
<keyword evidence="2 6" id="KW-0699">rRNA-binding</keyword>
<dbReference type="GO" id="GO:0019843">
    <property type="term" value="F:rRNA binding"/>
    <property type="evidence" value="ECO:0007669"/>
    <property type="project" value="UniProtKB-UniRule"/>
</dbReference>
<evidence type="ECO:0000256" key="3">
    <source>
        <dbReference type="ARBA" id="ARBA00022884"/>
    </source>
</evidence>
<dbReference type="Gene3D" id="2.40.50.140">
    <property type="entry name" value="Nucleic acid-binding proteins"/>
    <property type="match status" value="1"/>
</dbReference>
<comment type="caution">
    <text evidence="8">The sequence shown here is derived from an EMBL/GenBank/DDBJ whole genome shotgun (WGS) entry which is preliminary data.</text>
</comment>